<dbReference type="PANTHER" id="PTHR48050:SF13">
    <property type="entry name" value="STEROL 3-BETA-GLUCOSYLTRANSFERASE UGT80A2"/>
    <property type="match status" value="1"/>
</dbReference>
<name>A0A059ZPP2_ACICK</name>
<gene>
    <name evidence="2" type="ORF">Acaty_c1027</name>
</gene>
<dbReference type="GO" id="GO:0016757">
    <property type="term" value="F:glycosyltransferase activity"/>
    <property type="evidence" value="ECO:0007669"/>
    <property type="project" value="UniProtKB-ARBA"/>
</dbReference>
<dbReference type="Proteomes" id="UP000005522">
    <property type="component" value="Chromosome"/>
</dbReference>
<dbReference type="HOGENOM" id="CLU_000537_8_0_6"/>
<keyword evidence="2" id="KW-0808">Transferase</keyword>
<dbReference type="KEGG" id="acz:Acaty_c1027"/>
<evidence type="ECO:0000313" key="2">
    <source>
        <dbReference type="EMBL" id="AIA54899.1"/>
    </source>
</evidence>
<dbReference type="AlphaFoldDB" id="A0A059ZPP2"/>
<evidence type="ECO:0000259" key="1">
    <source>
        <dbReference type="Pfam" id="PF06722"/>
    </source>
</evidence>
<organism evidence="2 3">
    <name type="scientific">Acidithiobacillus caldus (strain ATCC 51756 / DSM 8584 / KU)</name>
    <dbReference type="NCBI Taxonomy" id="637389"/>
    <lineage>
        <taxon>Bacteria</taxon>
        <taxon>Pseudomonadati</taxon>
        <taxon>Pseudomonadota</taxon>
        <taxon>Acidithiobacillia</taxon>
        <taxon>Acidithiobacillales</taxon>
        <taxon>Acidithiobacillaceae</taxon>
        <taxon>Acidithiobacillus</taxon>
    </lineage>
</organism>
<dbReference type="PANTHER" id="PTHR48050">
    <property type="entry name" value="STEROL 3-BETA-GLUCOSYLTRANSFERASE"/>
    <property type="match status" value="1"/>
</dbReference>
<protein>
    <submittedName>
        <fullName evidence="2">UDP-glucose:sterol glucosyltransferase</fullName>
    </submittedName>
</protein>
<dbReference type="eggNOG" id="COG1819">
    <property type="taxonomic scope" value="Bacteria"/>
</dbReference>
<proteinExistence type="predicted"/>
<accession>A0A059ZPP2</accession>
<dbReference type="Gene3D" id="3.40.50.2000">
    <property type="entry name" value="Glycogen Phosphorylase B"/>
    <property type="match status" value="2"/>
</dbReference>
<dbReference type="InterPro" id="IPR010610">
    <property type="entry name" value="EryCIII-like_C"/>
</dbReference>
<evidence type="ECO:0000313" key="3">
    <source>
        <dbReference type="Proteomes" id="UP000005522"/>
    </source>
</evidence>
<reference evidence="2 3" key="1">
    <citation type="journal article" date="2009" name="J. Bacteriol.">
        <title>Draft genome sequence of the extremely acidophilic bacterium Acidithiobacillus caldus ATCC 51756 reveals metabolic versatility in the genus Acidithiobacillus.</title>
        <authorList>
            <person name="Valdes J."/>
            <person name="Quatrini R."/>
            <person name="Hallberg K."/>
            <person name="Dopson M."/>
            <person name="Valenzuela P.D."/>
            <person name="Holmes D.S."/>
        </authorList>
    </citation>
    <scope>NUCLEOTIDE SEQUENCE [LARGE SCALE GENOMIC DNA]</scope>
    <source>
        <strain evidence="3">ATCC 51756 / DSM 8584 / KU</strain>
    </source>
</reference>
<dbReference type="Pfam" id="PF06722">
    <property type="entry name" value="EryCIII-like_C"/>
    <property type="match status" value="1"/>
</dbReference>
<dbReference type="InterPro" id="IPR050426">
    <property type="entry name" value="Glycosyltransferase_28"/>
</dbReference>
<dbReference type="EMBL" id="CP005986">
    <property type="protein sequence ID" value="AIA54899.1"/>
    <property type="molecule type" value="Genomic_DNA"/>
</dbReference>
<dbReference type="SUPFAM" id="SSF53756">
    <property type="entry name" value="UDP-Glycosyltransferase/glycogen phosphorylase"/>
    <property type="match status" value="1"/>
</dbReference>
<sequence length="394" mass="42621">MRVLVACKGGFGDVLPLVAVAQELRARGHVPILAAERHHRVLARDLGMAFRVLPGPSGSPFAEVRAEEVRALLPLLDSVDLVLINPLAPAVVLAARYIKKTWVYASATPMVFASPEDPPWWPGLARGQRFLASCSHAQRAAFRLARFVAARQSRDIAHVAQAFGIILPGHPRFEGLYSPAANLLLASTLLSPALPHGPSAIHCLGFCPYIPPSLENIDAQRALEDFVGRGEPPVIIAPGGADRANPRPFVELARAACRDHGLRAVVSARAGSLRQLDLGPDLLILPYLPYSILFQGARAVIHSGGIGSLSWALRSGIPSIVLPSVWDQFDNARRAVARGYGLWPKRSRRHLYWALQDLVRLESGRILRDAVALGREDGAKSAADFLAARFSVLT</sequence>
<feature type="domain" description="Erythromycin biosynthesis protein CIII-like C-terminal" evidence="1">
    <location>
        <begin position="278"/>
        <end position="347"/>
    </location>
</feature>